<dbReference type="InParanoid" id="A0A4R6QPG6"/>
<evidence type="ECO:0000256" key="7">
    <source>
        <dbReference type="SAM" id="Phobius"/>
    </source>
</evidence>
<comment type="similarity">
    <text evidence="2">Belongs to the ABC-4 integral membrane protein family. LolC/E subfamily.</text>
</comment>
<dbReference type="Pfam" id="PF12704">
    <property type="entry name" value="MacB_PCD"/>
    <property type="match status" value="1"/>
</dbReference>
<dbReference type="InterPro" id="IPR051447">
    <property type="entry name" value="Lipoprotein-release_system"/>
</dbReference>
<evidence type="ECO:0000313" key="10">
    <source>
        <dbReference type="EMBL" id="TDP71084.1"/>
    </source>
</evidence>
<keyword evidence="5 7" id="KW-1133">Transmembrane helix</keyword>
<keyword evidence="10" id="KW-0449">Lipoprotein</keyword>
<evidence type="ECO:0000256" key="6">
    <source>
        <dbReference type="ARBA" id="ARBA00023136"/>
    </source>
</evidence>
<evidence type="ECO:0000256" key="1">
    <source>
        <dbReference type="ARBA" id="ARBA00004651"/>
    </source>
</evidence>
<dbReference type="Pfam" id="PF02687">
    <property type="entry name" value="FtsX"/>
    <property type="match status" value="1"/>
</dbReference>
<dbReference type="RefSeq" id="WP_208114976.1">
    <property type="nucleotide sequence ID" value="NZ_SNXS01000003.1"/>
</dbReference>
<name>A0A4R6QPG6_9BURK</name>
<organism evidence="10 11">
    <name type="scientific">Roseateles toxinivorans</name>
    <dbReference type="NCBI Taxonomy" id="270368"/>
    <lineage>
        <taxon>Bacteria</taxon>
        <taxon>Pseudomonadati</taxon>
        <taxon>Pseudomonadota</taxon>
        <taxon>Betaproteobacteria</taxon>
        <taxon>Burkholderiales</taxon>
        <taxon>Sphaerotilaceae</taxon>
        <taxon>Roseateles</taxon>
    </lineage>
</organism>
<evidence type="ECO:0000256" key="4">
    <source>
        <dbReference type="ARBA" id="ARBA00022692"/>
    </source>
</evidence>
<dbReference type="InterPro" id="IPR003838">
    <property type="entry name" value="ABC3_permease_C"/>
</dbReference>
<keyword evidence="3" id="KW-1003">Cell membrane</keyword>
<dbReference type="PANTHER" id="PTHR30489:SF0">
    <property type="entry name" value="LIPOPROTEIN-RELEASING SYSTEM TRANSMEMBRANE PROTEIN LOLE"/>
    <property type="match status" value="1"/>
</dbReference>
<feature type="transmembrane region" description="Helical" evidence="7">
    <location>
        <begin position="349"/>
        <end position="376"/>
    </location>
</feature>
<feature type="transmembrane region" description="Helical" evidence="7">
    <location>
        <begin position="305"/>
        <end position="328"/>
    </location>
</feature>
<evidence type="ECO:0000259" key="9">
    <source>
        <dbReference type="Pfam" id="PF12704"/>
    </source>
</evidence>
<dbReference type="GO" id="GO:0044874">
    <property type="term" value="P:lipoprotein localization to outer membrane"/>
    <property type="evidence" value="ECO:0007669"/>
    <property type="project" value="TreeGrafter"/>
</dbReference>
<feature type="domain" description="MacB-like periplasmic core" evidence="9">
    <location>
        <begin position="41"/>
        <end position="276"/>
    </location>
</feature>
<sequence>MSGEAGAAVPAPVPALAQLPRWQPFEWIVALRFLREGRMQTAFIIGGVAIGVAVIVFMSALLSGLQANFMRRVLTGQAHIQLLPPKETVRPLRADTSGQKPGLVEGAVLQAPLQRLKSLDQWQGVAAQIRAMPEVLVVSPAATGSALVVRGDASRAISVVGMQPELYFRIVSMDDKIVRGRSRLGSSDILIGTELAADLGVDLGDKLRITAASGAASTLTISGIFDLGNKAANERSTFMALRNAQSLLGLPGGVSVLDVTVRDVYAAEAVAQRITAATGVQADSWIRTNAQFFTAVNAQQSSNTLIRLFVALSVALGIASVLVVSVVQKSREIGILRAMGISRGQVLRVFLLQGGLLGLGGALVGSALGGMALLVWQRVQRNADGTPLFPLTFEPGLFVAALVLATLTGLVSAFAPALRAARLDPVVAIRG</sequence>
<dbReference type="EMBL" id="SNXS01000003">
    <property type="protein sequence ID" value="TDP71084.1"/>
    <property type="molecule type" value="Genomic_DNA"/>
</dbReference>
<reference evidence="10 11" key="1">
    <citation type="submission" date="2019-03" db="EMBL/GenBank/DDBJ databases">
        <title>Genomic Encyclopedia of Type Strains, Phase IV (KMG-IV): sequencing the most valuable type-strain genomes for metagenomic binning, comparative biology and taxonomic classification.</title>
        <authorList>
            <person name="Goeker M."/>
        </authorList>
    </citation>
    <scope>NUCLEOTIDE SEQUENCE [LARGE SCALE GENOMIC DNA]</scope>
    <source>
        <strain evidence="10 11">DSM 16998</strain>
    </source>
</reference>
<evidence type="ECO:0000256" key="2">
    <source>
        <dbReference type="ARBA" id="ARBA00005236"/>
    </source>
</evidence>
<keyword evidence="4 7" id="KW-0812">Transmembrane</keyword>
<comment type="subcellular location">
    <subcellularLocation>
        <location evidence="1">Cell membrane</location>
        <topology evidence="1">Multi-pass membrane protein</topology>
    </subcellularLocation>
</comment>
<evidence type="ECO:0000256" key="5">
    <source>
        <dbReference type="ARBA" id="ARBA00022989"/>
    </source>
</evidence>
<dbReference type="AlphaFoldDB" id="A0A4R6QPG6"/>
<evidence type="ECO:0000256" key="3">
    <source>
        <dbReference type="ARBA" id="ARBA00022475"/>
    </source>
</evidence>
<dbReference type="PANTHER" id="PTHR30489">
    <property type="entry name" value="LIPOPROTEIN-RELEASING SYSTEM TRANSMEMBRANE PROTEIN LOLE"/>
    <property type="match status" value="1"/>
</dbReference>
<keyword evidence="11" id="KW-1185">Reference proteome</keyword>
<comment type="caution">
    <text evidence="10">The sequence shown here is derived from an EMBL/GenBank/DDBJ whole genome shotgun (WGS) entry which is preliminary data.</text>
</comment>
<dbReference type="GO" id="GO:0098797">
    <property type="term" value="C:plasma membrane protein complex"/>
    <property type="evidence" value="ECO:0007669"/>
    <property type="project" value="TreeGrafter"/>
</dbReference>
<evidence type="ECO:0000313" key="11">
    <source>
        <dbReference type="Proteomes" id="UP000295361"/>
    </source>
</evidence>
<evidence type="ECO:0000259" key="8">
    <source>
        <dbReference type="Pfam" id="PF02687"/>
    </source>
</evidence>
<dbReference type="InterPro" id="IPR025857">
    <property type="entry name" value="MacB_PCD"/>
</dbReference>
<keyword evidence="6 7" id="KW-0472">Membrane</keyword>
<dbReference type="Proteomes" id="UP000295361">
    <property type="component" value="Unassembled WGS sequence"/>
</dbReference>
<accession>A0A4R6QPG6</accession>
<feature type="transmembrane region" description="Helical" evidence="7">
    <location>
        <begin position="42"/>
        <end position="62"/>
    </location>
</feature>
<gene>
    <name evidence="10" type="ORF">DES47_10362</name>
</gene>
<feature type="transmembrane region" description="Helical" evidence="7">
    <location>
        <begin position="396"/>
        <end position="415"/>
    </location>
</feature>
<feature type="domain" description="ABC3 transporter permease C-terminal" evidence="8">
    <location>
        <begin position="308"/>
        <end position="425"/>
    </location>
</feature>
<protein>
    <submittedName>
        <fullName evidence="10">Lipoprotein-releasing system permease protein</fullName>
    </submittedName>
</protein>
<proteinExistence type="inferred from homology"/>